<evidence type="ECO:0000256" key="3">
    <source>
        <dbReference type="ARBA" id="ARBA00022989"/>
    </source>
</evidence>
<keyword evidence="4" id="KW-0297">G-protein coupled receptor</keyword>
<evidence type="ECO:0000313" key="11">
    <source>
        <dbReference type="EMBL" id="CAG2214703.1"/>
    </source>
</evidence>
<keyword evidence="6" id="KW-0675">Receptor</keyword>
<dbReference type="Gene3D" id="1.20.1070.10">
    <property type="entry name" value="Rhodopsin 7-helix transmembrane proteins"/>
    <property type="match status" value="1"/>
</dbReference>
<evidence type="ECO:0000256" key="5">
    <source>
        <dbReference type="ARBA" id="ARBA00023136"/>
    </source>
</evidence>
<feature type="transmembrane region" description="Helical" evidence="9">
    <location>
        <begin position="90"/>
        <end position="112"/>
    </location>
</feature>
<keyword evidence="12" id="KW-1185">Reference proteome</keyword>
<dbReference type="Proteomes" id="UP000683360">
    <property type="component" value="Unassembled WGS sequence"/>
</dbReference>
<dbReference type="GO" id="GO:0007189">
    <property type="term" value="P:adenylate cyclase-activating G protein-coupled receptor signaling pathway"/>
    <property type="evidence" value="ECO:0007669"/>
    <property type="project" value="TreeGrafter"/>
</dbReference>
<feature type="transmembrane region" description="Helical" evidence="9">
    <location>
        <begin position="164"/>
        <end position="187"/>
    </location>
</feature>
<keyword evidence="5 9" id="KW-0472">Membrane</keyword>
<feature type="transmembrane region" description="Helical" evidence="9">
    <location>
        <begin position="218"/>
        <end position="235"/>
    </location>
</feature>
<protein>
    <submittedName>
        <fullName evidence="11">GCR1</fullName>
    </submittedName>
</protein>
<dbReference type="InterPro" id="IPR017981">
    <property type="entry name" value="GPCR_2-like_7TM"/>
</dbReference>
<dbReference type="SUPFAM" id="SSF81321">
    <property type="entry name" value="Family A G protein-coupled receptor-like"/>
    <property type="match status" value="1"/>
</dbReference>
<accession>A0A8S3RYM9</accession>
<comment type="subcellular location">
    <subcellularLocation>
        <location evidence="1">Membrane</location>
        <topology evidence="1">Multi-pass membrane protein</topology>
    </subcellularLocation>
</comment>
<evidence type="ECO:0000256" key="6">
    <source>
        <dbReference type="ARBA" id="ARBA00023170"/>
    </source>
</evidence>
<evidence type="ECO:0000256" key="1">
    <source>
        <dbReference type="ARBA" id="ARBA00004141"/>
    </source>
</evidence>
<evidence type="ECO:0000256" key="9">
    <source>
        <dbReference type="SAM" id="Phobius"/>
    </source>
</evidence>
<feature type="transmembrane region" description="Helical" evidence="9">
    <location>
        <begin position="247"/>
        <end position="271"/>
    </location>
</feature>
<feature type="transmembrane region" description="Helical" evidence="9">
    <location>
        <begin position="30"/>
        <end position="47"/>
    </location>
</feature>
<name>A0A8S3RYM9_MYTED</name>
<dbReference type="EMBL" id="CAJPWZ010001419">
    <property type="protein sequence ID" value="CAG2214703.1"/>
    <property type="molecule type" value="Genomic_DNA"/>
</dbReference>
<organism evidence="11 12">
    <name type="scientific">Mytilus edulis</name>
    <name type="common">Blue mussel</name>
    <dbReference type="NCBI Taxonomy" id="6550"/>
    <lineage>
        <taxon>Eukaryota</taxon>
        <taxon>Metazoa</taxon>
        <taxon>Spiralia</taxon>
        <taxon>Lophotrochozoa</taxon>
        <taxon>Mollusca</taxon>
        <taxon>Bivalvia</taxon>
        <taxon>Autobranchia</taxon>
        <taxon>Pteriomorphia</taxon>
        <taxon>Mytilida</taxon>
        <taxon>Mytiloidea</taxon>
        <taxon>Mytilidae</taxon>
        <taxon>Mytilinae</taxon>
        <taxon>Mytilus</taxon>
    </lineage>
</organism>
<dbReference type="InterPro" id="IPR022343">
    <property type="entry name" value="GCR1-cAMP_receptor"/>
</dbReference>
<evidence type="ECO:0000256" key="7">
    <source>
        <dbReference type="ARBA" id="ARBA00023224"/>
    </source>
</evidence>
<dbReference type="Pfam" id="PF05462">
    <property type="entry name" value="Dicty_CAR"/>
    <property type="match status" value="1"/>
</dbReference>
<keyword evidence="7" id="KW-0807">Transducer</keyword>
<keyword evidence="2 9" id="KW-0812">Transmembrane</keyword>
<dbReference type="PANTHER" id="PTHR23112">
    <property type="entry name" value="G PROTEIN-COUPLED RECEPTOR 157-RELATED"/>
    <property type="match status" value="1"/>
</dbReference>
<dbReference type="PRINTS" id="PR02000">
    <property type="entry name" value="GCR1PLANT"/>
</dbReference>
<evidence type="ECO:0000256" key="4">
    <source>
        <dbReference type="ARBA" id="ARBA00023040"/>
    </source>
</evidence>
<gene>
    <name evidence="11" type="ORF">MEDL_28517</name>
</gene>
<keyword evidence="3 9" id="KW-1133">Transmembrane helix</keyword>
<dbReference type="AlphaFoldDB" id="A0A8S3RYM9"/>
<dbReference type="GO" id="GO:0005886">
    <property type="term" value="C:plasma membrane"/>
    <property type="evidence" value="ECO:0007669"/>
    <property type="project" value="TreeGrafter"/>
</dbReference>
<reference evidence="11" key="1">
    <citation type="submission" date="2021-03" db="EMBL/GenBank/DDBJ databases">
        <authorList>
            <person name="Bekaert M."/>
        </authorList>
    </citation>
    <scope>NUCLEOTIDE SEQUENCE</scope>
</reference>
<dbReference type="PROSITE" id="PS50261">
    <property type="entry name" value="G_PROTEIN_RECEP_F2_4"/>
    <property type="match status" value="1"/>
</dbReference>
<feature type="transmembrane region" description="Helical" evidence="9">
    <location>
        <begin position="124"/>
        <end position="144"/>
    </location>
</feature>
<dbReference type="OrthoDB" id="100006at2759"/>
<proteinExistence type="predicted"/>
<dbReference type="GO" id="GO:0004930">
    <property type="term" value="F:G protein-coupled receptor activity"/>
    <property type="evidence" value="ECO:0007669"/>
    <property type="project" value="UniProtKB-KW"/>
</dbReference>
<feature type="domain" description="G-protein coupled receptors family 2 profile 2" evidence="10">
    <location>
        <begin position="22"/>
        <end position="273"/>
    </location>
</feature>
<dbReference type="PRINTS" id="PR02001">
    <property type="entry name" value="GCR1CAMPR"/>
</dbReference>
<evidence type="ECO:0000259" key="10">
    <source>
        <dbReference type="PROSITE" id="PS50261"/>
    </source>
</evidence>
<evidence type="ECO:0000256" key="8">
    <source>
        <dbReference type="SAM" id="MobiDB-lite"/>
    </source>
</evidence>
<feature type="transmembrane region" description="Helical" evidence="9">
    <location>
        <begin position="59"/>
        <end position="78"/>
    </location>
</feature>
<comment type="caution">
    <text evidence="11">The sequence shown here is derived from an EMBL/GenBank/DDBJ whole genome shotgun (WGS) entry which is preliminary data.</text>
</comment>
<dbReference type="PANTHER" id="PTHR23112:SF43">
    <property type="entry name" value="CYCLIC AMP RECEPTOR-LIKE PROTEIN A"/>
    <property type="match status" value="1"/>
</dbReference>
<dbReference type="GO" id="GO:0007166">
    <property type="term" value="P:cell surface receptor signaling pathway"/>
    <property type="evidence" value="ECO:0007669"/>
    <property type="project" value="InterPro"/>
</dbReference>
<dbReference type="InterPro" id="IPR022340">
    <property type="entry name" value="GPCR_GCR1_put"/>
</dbReference>
<sequence>MENVTELECTLFPDNPHQCDVVIAVRRTTGALSLVGCFFMIVVIWLFKKYTVFAQRLILYLSIAAFFVSIAYLMGGLVPDGATCHFQAWFLQFFDFSVLLWVACITFNLFMNVVRRTTTEKFEWLYHVFCWGVSLVLSLLPFINDHYGPAGAWCWIESDIGWRVGIYYGPLFVILIGLVITYSYIVYSLYRKASSWQGTYDPDTERQKQMLKEDIKPLTAYPFVYIAVSIFPLINRIQNAVAPDSPVFALVVLQALSSPLQGAVNAVVYGLDRETFSRLTPSQLKMALRSHTSPQKPREYPLAYDEEPSSPSRPDRYSKIAIQRKFQRDEGIQEYTPNYDMAQSIEHAEDHGPEHQDY</sequence>
<evidence type="ECO:0000256" key="2">
    <source>
        <dbReference type="ARBA" id="ARBA00022692"/>
    </source>
</evidence>
<evidence type="ECO:0000313" key="12">
    <source>
        <dbReference type="Proteomes" id="UP000683360"/>
    </source>
</evidence>
<feature type="region of interest" description="Disordered" evidence="8">
    <location>
        <begin position="286"/>
        <end position="319"/>
    </location>
</feature>